<proteinExistence type="predicted"/>
<name>W0JTH2_9EURY</name>
<keyword evidence="1" id="KW-1133">Transmembrane helix</keyword>
<keyword evidence="2" id="KW-0614">Plasmid</keyword>
<accession>W0JTH2</accession>
<gene>
    <name evidence="2" type="ORF">HALLA_01090</name>
</gene>
<organism evidence="2 3">
    <name type="scientific">Halostagnicola larsenii XH-48</name>
    <dbReference type="NCBI Taxonomy" id="797299"/>
    <lineage>
        <taxon>Archaea</taxon>
        <taxon>Methanobacteriati</taxon>
        <taxon>Methanobacteriota</taxon>
        <taxon>Stenosarchaea group</taxon>
        <taxon>Halobacteria</taxon>
        <taxon>Halobacteriales</taxon>
        <taxon>Natrialbaceae</taxon>
        <taxon>Halostagnicola</taxon>
    </lineage>
</organism>
<dbReference type="RefSeq" id="WP_049954757.1">
    <property type="nucleotide sequence ID" value="NZ_CP007057.1"/>
</dbReference>
<feature type="transmembrane region" description="Helical" evidence="1">
    <location>
        <begin position="48"/>
        <end position="67"/>
    </location>
</feature>
<keyword evidence="1" id="KW-0812">Transmembrane</keyword>
<dbReference type="HOGENOM" id="CLU_2645749_0_0_2"/>
<dbReference type="Proteomes" id="UP000019024">
    <property type="component" value="Plasmid unnamed2"/>
</dbReference>
<dbReference type="EMBL" id="CP007057">
    <property type="protein sequence ID" value="AHG01921.1"/>
    <property type="molecule type" value="Genomic_DNA"/>
</dbReference>
<keyword evidence="1" id="KW-0472">Membrane</keyword>
<geneLocation type="plasmid" evidence="2">
    <name>unnamed</name>
</geneLocation>
<dbReference type="AlphaFoldDB" id="W0JTH2"/>
<dbReference type="KEGG" id="hlr:HALLA_01090"/>
<dbReference type="GeneID" id="54817887"/>
<feature type="transmembrane region" description="Helical" evidence="1">
    <location>
        <begin position="13"/>
        <end position="36"/>
    </location>
</feature>
<protein>
    <submittedName>
        <fullName evidence="2">Uncharacterized protein</fullName>
    </submittedName>
</protein>
<evidence type="ECO:0000256" key="1">
    <source>
        <dbReference type="SAM" id="Phobius"/>
    </source>
</evidence>
<evidence type="ECO:0000313" key="3">
    <source>
        <dbReference type="Proteomes" id="UP000019024"/>
    </source>
</evidence>
<reference evidence="2 3" key="1">
    <citation type="submission" date="2014-01" db="EMBL/GenBank/DDBJ databases">
        <authorList>
            <consortium name="DOE Joint Genome Institute"/>
            <person name="Anderson I."/>
            <person name="Huntemann M."/>
            <person name="Han J."/>
            <person name="Chen A."/>
            <person name="Kyrpides N."/>
            <person name="Mavromatis K."/>
            <person name="Markowitz V."/>
            <person name="Palaniappan K."/>
            <person name="Ivanova N."/>
            <person name="Schaumberg A."/>
            <person name="Pati A."/>
            <person name="Liolios K."/>
            <person name="Nordberg H.P."/>
            <person name="Cantor M.N."/>
            <person name="Hua S.X."/>
            <person name="Woyke T."/>
        </authorList>
    </citation>
    <scope>NUCLEOTIDE SEQUENCE [LARGE SCALE GENOMIC DNA]</scope>
    <source>
        <strain evidence="2 3">XH-48</strain>
        <plasmid evidence="3">2</plasmid>
    </source>
</reference>
<evidence type="ECO:0000313" key="2">
    <source>
        <dbReference type="EMBL" id="AHG01921.1"/>
    </source>
</evidence>
<keyword evidence="3" id="KW-1185">Reference proteome</keyword>
<sequence>MGKYLGKVPWGNLWRWVVSSLLFFSVFVFLLILATSAGALNEGTINPILQLIIIASSIIIGAIVVWSDEIPWPGDP</sequence>